<dbReference type="AlphaFoldDB" id="A0AAI8YJZ3"/>
<dbReference type="InterPro" id="IPR050300">
    <property type="entry name" value="GDXG_lipolytic_enzyme"/>
</dbReference>
<feature type="active site" evidence="3">
    <location>
        <position position="266"/>
    </location>
</feature>
<comment type="function">
    <text evidence="3">Catalyzes the hydrolysis of N-formyl-L-kynurenine to L-kynurenine, the second step in the kynurenine pathway of tryptophan degradation. Kynurenine may be further oxidized to nicotinic acid, NAD(H) and NADP(H). Required for elimination of toxic metabolites.</text>
</comment>
<evidence type="ECO:0000256" key="2">
    <source>
        <dbReference type="ARBA" id="ARBA00023079"/>
    </source>
</evidence>
<dbReference type="GO" id="GO:0004061">
    <property type="term" value="F:arylformamidase activity"/>
    <property type="evidence" value="ECO:0007669"/>
    <property type="project" value="UniProtKB-UniRule"/>
</dbReference>
<evidence type="ECO:0000313" key="6">
    <source>
        <dbReference type="Proteomes" id="UP001295740"/>
    </source>
</evidence>
<feature type="active site" evidence="3">
    <location>
        <position position="299"/>
    </location>
</feature>
<dbReference type="SUPFAM" id="SSF53474">
    <property type="entry name" value="alpha/beta-Hydrolases"/>
    <property type="match status" value="1"/>
</dbReference>
<comment type="caution">
    <text evidence="5">The sequence shown here is derived from an EMBL/GenBank/DDBJ whole genome shotgun (WGS) entry which is preliminary data.</text>
</comment>
<feature type="region of interest" description="Disordered" evidence="4">
    <location>
        <begin position="234"/>
        <end position="255"/>
    </location>
</feature>
<dbReference type="HAMAP" id="MF_03014">
    <property type="entry name" value="KFase"/>
    <property type="match status" value="1"/>
</dbReference>
<dbReference type="GO" id="GO:0019441">
    <property type="term" value="P:L-tryptophan catabolic process to kynurenine"/>
    <property type="evidence" value="ECO:0007669"/>
    <property type="project" value="UniProtKB-UniRule"/>
</dbReference>
<name>A0AAI8YJZ3_9PEZI</name>
<sequence>MASSLKYTLHHYGEENELQRLGVWEVDIADKSKYWIIYIHGGAWRDPRIKHESFAPSIDAVLADDPDPNTHRSNSTINRTAAFASLDYRLSPHPDFPQDPATTPPAQYPGVRHPDHLDDVPAALAFLQRRYGFGVRYVLVGHSAGACMALQLLGTAPLPASSSDGLSDDDDNDDDGKPHLILPQAIVCFEGIYDFAGLNARFDGAYAGFMSGAFGNPEDWNAAAPVTLTGNYRDRWQGGGKDESGGGDGDGGGGNRVALLAWSPDDTLVDEPEVDAMARRLGADGVAGVVVMKDLEGDHDEIWEKGDGVARMMRVVFGKLV</sequence>
<reference evidence="5" key="1">
    <citation type="submission" date="2023-10" db="EMBL/GenBank/DDBJ databases">
        <authorList>
            <person name="Hackl T."/>
        </authorList>
    </citation>
    <scope>NUCLEOTIDE SEQUENCE</scope>
</reference>
<keyword evidence="6" id="KW-1185">Reference proteome</keyword>
<dbReference type="PANTHER" id="PTHR48081">
    <property type="entry name" value="AB HYDROLASE SUPERFAMILY PROTEIN C4A8.06C"/>
    <property type="match status" value="1"/>
</dbReference>
<dbReference type="InterPro" id="IPR029058">
    <property type="entry name" value="AB_hydrolase_fold"/>
</dbReference>
<proteinExistence type="inferred from homology"/>
<evidence type="ECO:0000256" key="3">
    <source>
        <dbReference type="HAMAP-Rule" id="MF_03014"/>
    </source>
</evidence>
<comment type="similarity">
    <text evidence="3">Belongs to the kynurenine formamidase family.</text>
</comment>
<comment type="subunit">
    <text evidence="3">Homodimer.</text>
</comment>
<accession>A0AAI8YJZ3</accession>
<comment type="domain">
    <text evidence="3">The main chain amide nitrogen atoms of the second glycine and its adjacent residue in the HGGXW motif define the oxyanion hole, and stabilize the oxyanion that forms during the nucleophilic attack by the catalytic serine during substrate cleavage.</text>
</comment>
<keyword evidence="2 3" id="KW-0823">Tryptophan catabolism</keyword>
<dbReference type="PANTHER" id="PTHR48081:SF33">
    <property type="entry name" value="KYNURENINE FORMAMIDASE"/>
    <property type="match status" value="1"/>
</dbReference>
<gene>
    <name evidence="5" type="ORF">KHLLAP_LOCUS8134</name>
</gene>
<comment type="catalytic activity">
    <reaction evidence="3">
        <text>N-formyl-L-kynurenine + H2O = L-kynurenine + formate + H(+)</text>
        <dbReference type="Rhea" id="RHEA:13009"/>
        <dbReference type="ChEBI" id="CHEBI:15377"/>
        <dbReference type="ChEBI" id="CHEBI:15378"/>
        <dbReference type="ChEBI" id="CHEBI:15740"/>
        <dbReference type="ChEBI" id="CHEBI:57959"/>
        <dbReference type="ChEBI" id="CHEBI:58629"/>
        <dbReference type="EC" id="3.5.1.9"/>
    </reaction>
</comment>
<evidence type="ECO:0000313" key="5">
    <source>
        <dbReference type="EMBL" id="CAJ2507666.1"/>
    </source>
</evidence>
<evidence type="ECO:0000256" key="1">
    <source>
        <dbReference type="ARBA" id="ARBA00022801"/>
    </source>
</evidence>
<feature type="compositionally biased region" description="Basic and acidic residues" evidence="4">
    <location>
        <begin position="234"/>
        <end position="244"/>
    </location>
</feature>
<feature type="compositionally biased region" description="Gly residues" evidence="4">
    <location>
        <begin position="246"/>
        <end position="255"/>
    </location>
</feature>
<feature type="active site" description="Nucleophile" evidence="3">
    <location>
        <position position="143"/>
    </location>
</feature>
<keyword evidence="1 3" id="KW-0378">Hydrolase</keyword>
<dbReference type="EMBL" id="CAUWAG010000010">
    <property type="protein sequence ID" value="CAJ2507666.1"/>
    <property type="molecule type" value="Genomic_DNA"/>
</dbReference>
<protein>
    <recommendedName>
        <fullName evidence="3">Kynurenine formamidase</fullName>
        <shortName evidence="3">KFA</shortName>
        <shortName evidence="3">KFase</shortName>
        <ecNumber evidence="3">3.5.1.9</ecNumber>
    </recommendedName>
    <alternativeName>
        <fullName evidence="3">Arylformamidase</fullName>
    </alternativeName>
    <alternativeName>
        <fullName evidence="3">N-formylkynurenine formamidase</fullName>
        <shortName evidence="3">FKF</shortName>
    </alternativeName>
</protein>
<feature type="short sequence motif" description="HGGXW" evidence="3">
    <location>
        <begin position="40"/>
        <end position="44"/>
    </location>
</feature>
<dbReference type="InterPro" id="IPR027519">
    <property type="entry name" value="KFase_ver/fungi-typ"/>
</dbReference>
<evidence type="ECO:0000256" key="4">
    <source>
        <dbReference type="SAM" id="MobiDB-lite"/>
    </source>
</evidence>
<dbReference type="GO" id="GO:0034354">
    <property type="term" value="P:'de novo' NAD+ biosynthetic process from L-tryptophan"/>
    <property type="evidence" value="ECO:0007669"/>
    <property type="project" value="UniProtKB-UniRule"/>
</dbReference>
<dbReference type="Proteomes" id="UP001295740">
    <property type="component" value="Unassembled WGS sequence"/>
</dbReference>
<organism evidence="5 6">
    <name type="scientific">Anthostomella pinea</name>
    <dbReference type="NCBI Taxonomy" id="933095"/>
    <lineage>
        <taxon>Eukaryota</taxon>
        <taxon>Fungi</taxon>
        <taxon>Dikarya</taxon>
        <taxon>Ascomycota</taxon>
        <taxon>Pezizomycotina</taxon>
        <taxon>Sordariomycetes</taxon>
        <taxon>Xylariomycetidae</taxon>
        <taxon>Xylariales</taxon>
        <taxon>Xylariaceae</taxon>
        <taxon>Anthostomella</taxon>
    </lineage>
</organism>
<dbReference type="EC" id="3.5.1.9" evidence="3"/>
<dbReference type="Gene3D" id="3.40.50.1820">
    <property type="entry name" value="alpha/beta hydrolase"/>
    <property type="match status" value="1"/>
</dbReference>
<comment type="pathway">
    <text evidence="3">Amino-acid degradation; L-tryptophan degradation via kynurenine pathway; L-kynurenine from L-tryptophan: step 2/2.</text>
</comment>